<dbReference type="SUPFAM" id="SSF81665">
    <property type="entry name" value="Calcium ATPase, transmembrane domain M"/>
    <property type="match status" value="1"/>
</dbReference>
<dbReference type="FunFam" id="3.40.50.150:FF:000554">
    <property type="entry name" value="Cation-transporting ATPase"/>
    <property type="match status" value="1"/>
</dbReference>
<comment type="similarity">
    <text evidence="2 14">Belongs to the cation transport ATPase (P-type) (TC 3.A.3) family. Type V subfamily.</text>
</comment>
<evidence type="ECO:0000256" key="7">
    <source>
        <dbReference type="ARBA" id="ARBA00022741"/>
    </source>
</evidence>
<feature type="compositionally biased region" description="Acidic residues" evidence="15">
    <location>
        <begin position="140"/>
        <end position="150"/>
    </location>
</feature>
<keyword evidence="8 14" id="KW-0067">ATP-binding</keyword>
<dbReference type="EC" id="7.2.2.-" evidence="14"/>
<evidence type="ECO:0000256" key="1">
    <source>
        <dbReference type="ARBA" id="ARBA00004141"/>
    </source>
</evidence>
<dbReference type="OrthoDB" id="48943at2759"/>
<dbReference type="PROSITE" id="PS01229">
    <property type="entry name" value="COF_2"/>
    <property type="match status" value="1"/>
</dbReference>
<dbReference type="Pfam" id="PF02353">
    <property type="entry name" value="CMAS"/>
    <property type="match status" value="1"/>
</dbReference>
<dbReference type="GO" id="GO:0015662">
    <property type="term" value="F:P-type ion transporter activity"/>
    <property type="evidence" value="ECO:0007669"/>
    <property type="project" value="InterPro"/>
</dbReference>
<gene>
    <name evidence="19" type="ORF">F503_07438</name>
</gene>
<keyword evidence="10 14" id="KW-1278">Translocase</keyword>
<feature type="region of interest" description="Disordered" evidence="15">
    <location>
        <begin position="1"/>
        <end position="110"/>
    </location>
</feature>
<keyword evidence="12 14" id="KW-0472">Membrane</keyword>
<dbReference type="NCBIfam" id="TIGR01657">
    <property type="entry name" value="P-ATPase-V"/>
    <property type="match status" value="1"/>
</dbReference>
<dbReference type="InterPro" id="IPR023214">
    <property type="entry name" value="HAD_sf"/>
</dbReference>
<evidence type="ECO:0000256" key="13">
    <source>
        <dbReference type="ARBA" id="ARBA00049360"/>
    </source>
</evidence>
<dbReference type="GO" id="GO:0016887">
    <property type="term" value="F:ATP hydrolysis activity"/>
    <property type="evidence" value="ECO:0007669"/>
    <property type="project" value="InterPro"/>
</dbReference>
<feature type="region of interest" description="Disordered" evidence="15">
    <location>
        <begin position="775"/>
        <end position="829"/>
    </location>
</feature>
<feature type="transmembrane region" description="Helical" evidence="14">
    <location>
        <begin position="1300"/>
        <end position="1318"/>
    </location>
</feature>
<feature type="transmembrane region" description="Helical" evidence="14">
    <location>
        <begin position="1339"/>
        <end position="1360"/>
    </location>
</feature>
<dbReference type="InterPro" id="IPR036412">
    <property type="entry name" value="HAD-like_sf"/>
</dbReference>
<feature type="transmembrane region" description="Helical" evidence="14">
    <location>
        <begin position="1223"/>
        <end position="1245"/>
    </location>
</feature>
<feature type="domain" description="P-type ATPase A" evidence="16">
    <location>
        <begin position="446"/>
        <end position="574"/>
    </location>
</feature>
<dbReference type="SUPFAM" id="SSF56784">
    <property type="entry name" value="HAD-like"/>
    <property type="match status" value="1"/>
</dbReference>
<dbReference type="HOGENOM" id="CLU_001828_3_1_1"/>
<dbReference type="Gene3D" id="2.70.150.10">
    <property type="entry name" value="Calcium-transporting ATPase, cytoplasmic transduction domain A"/>
    <property type="match status" value="1"/>
</dbReference>
<dbReference type="EMBL" id="KE148147">
    <property type="protein sequence ID" value="EPE09662.1"/>
    <property type="molecule type" value="Genomic_DNA"/>
</dbReference>
<dbReference type="GO" id="GO:1990816">
    <property type="term" value="C:vacuole-mitochondrion membrane contact site"/>
    <property type="evidence" value="ECO:0007669"/>
    <property type="project" value="EnsemblFungi"/>
</dbReference>
<keyword evidence="7 14" id="KW-0547">Nucleotide-binding</keyword>
<dbReference type="PROSITE" id="PS00154">
    <property type="entry name" value="ATPASE_E1_E2"/>
    <property type="match status" value="1"/>
</dbReference>
<dbReference type="VEuPathDB" id="FungiDB:F503_07438"/>
<dbReference type="InterPro" id="IPR059000">
    <property type="entry name" value="ATPase_P-type_domA"/>
</dbReference>
<dbReference type="Pfam" id="PF12409">
    <property type="entry name" value="P5-ATPase"/>
    <property type="match status" value="1"/>
</dbReference>
<dbReference type="GO" id="GO:0030026">
    <property type="term" value="P:intracellular manganese ion homeostasis"/>
    <property type="evidence" value="ECO:0007669"/>
    <property type="project" value="EnsemblFungi"/>
</dbReference>
<dbReference type="SUPFAM" id="SSF53335">
    <property type="entry name" value="S-adenosyl-L-methionine-dependent methyltransferases"/>
    <property type="match status" value="1"/>
</dbReference>
<evidence type="ECO:0000259" key="17">
    <source>
        <dbReference type="Pfam" id="PF00689"/>
    </source>
</evidence>
<evidence type="ECO:0000256" key="12">
    <source>
        <dbReference type="ARBA" id="ARBA00023136"/>
    </source>
</evidence>
<dbReference type="InterPro" id="IPR029063">
    <property type="entry name" value="SAM-dependent_MTases_sf"/>
</dbReference>
<keyword evidence="5 14" id="KW-0812">Transmembrane</keyword>
<dbReference type="Pfam" id="PF00689">
    <property type="entry name" value="Cation_ATPase_C"/>
    <property type="match status" value="1"/>
</dbReference>
<evidence type="ECO:0000256" key="8">
    <source>
        <dbReference type="ARBA" id="ARBA00022840"/>
    </source>
</evidence>
<dbReference type="FunFam" id="2.70.150.10:FF:000119">
    <property type="entry name" value="Cation-transporting ATPase"/>
    <property type="match status" value="1"/>
</dbReference>
<dbReference type="PANTHER" id="PTHR45630">
    <property type="entry name" value="CATION-TRANSPORTING ATPASE-RELATED"/>
    <property type="match status" value="1"/>
</dbReference>
<dbReference type="GO" id="GO:1903135">
    <property type="term" value="F:cupric ion binding"/>
    <property type="evidence" value="ECO:0007669"/>
    <property type="project" value="EnsemblFungi"/>
</dbReference>
<evidence type="ECO:0000256" key="6">
    <source>
        <dbReference type="ARBA" id="ARBA00022723"/>
    </source>
</evidence>
<dbReference type="Proteomes" id="UP000016923">
    <property type="component" value="Unassembled WGS sequence"/>
</dbReference>
<dbReference type="GO" id="GO:0006882">
    <property type="term" value="P:intracellular zinc ion homeostasis"/>
    <property type="evidence" value="ECO:0007669"/>
    <property type="project" value="EnsemblFungi"/>
</dbReference>
<dbReference type="SFLD" id="SFLDF00027">
    <property type="entry name" value="p-type_atpase"/>
    <property type="match status" value="1"/>
</dbReference>
<dbReference type="Gene3D" id="3.40.50.150">
    <property type="entry name" value="Vaccinia Virus protein VP39"/>
    <property type="match status" value="1"/>
</dbReference>
<dbReference type="GO" id="GO:0030145">
    <property type="term" value="F:manganese ion binding"/>
    <property type="evidence" value="ECO:0007669"/>
    <property type="project" value="EnsemblFungi"/>
</dbReference>
<dbReference type="eggNOG" id="KOG0208">
    <property type="taxonomic scope" value="Eukaryota"/>
</dbReference>
<dbReference type="InterPro" id="IPR047819">
    <property type="entry name" value="P5A-ATPase_N"/>
</dbReference>
<feature type="domain" description="P5B-type ATPase N-terminal" evidence="18">
    <location>
        <begin position="209"/>
        <end position="329"/>
    </location>
</feature>
<dbReference type="FunFam" id="3.40.1110.10:FF:000057">
    <property type="entry name" value="Cation-transporting ATPase"/>
    <property type="match status" value="1"/>
</dbReference>
<proteinExistence type="inferred from homology"/>
<accession>S3C9Y3</accession>
<feature type="transmembrane region" description="Helical" evidence="14">
    <location>
        <begin position="225"/>
        <end position="243"/>
    </location>
</feature>
<feature type="transmembrane region" description="Helical" evidence="14">
    <location>
        <begin position="591"/>
        <end position="615"/>
    </location>
</feature>
<feature type="domain" description="Cation-transporting P-type ATPase C-terminal" evidence="17">
    <location>
        <begin position="1183"/>
        <end position="1354"/>
    </location>
</feature>
<reference evidence="19 20" key="1">
    <citation type="journal article" date="2013" name="BMC Genomics">
        <title>The genome and transcriptome of the pine saprophyte Ophiostoma piceae, and a comparison with the bark beetle-associated pine pathogen Grosmannia clavigera.</title>
        <authorList>
            <person name="Haridas S."/>
            <person name="Wang Y."/>
            <person name="Lim L."/>
            <person name="Massoumi Alamouti S."/>
            <person name="Jackman S."/>
            <person name="Docking R."/>
            <person name="Robertson G."/>
            <person name="Birol I."/>
            <person name="Bohlmann J."/>
            <person name="Breuil C."/>
        </authorList>
    </citation>
    <scope>NUCLEOTIDE SEQUENCE [LARGE SCALE GENOMIC DNA]</scope>
    <source>
        <strain evidence="19 20">UAMH 11346</strain>
    </source>
</reference>
<organism evidence="19 20">
    <name type="scientific">Ophiostoma piceae (strain UAMH 11346)</name>
    <name type="common">Sap stain fungus</name>
    <dbReference type="NCBI Taxonomy" id="1262450"/>
    <lineage>
        <taxon>Eukaryota</taxon>
        <taxon>Fungi</taxon>
        <taxon>Dikarya</taxon>
        <taxon>Ascomycota</taxon>
        <taxon>Pezizomycotina</taxon>
        <taxon>Sordariomycetes</taxon>
        <taxon>Sordariomycetidae</taxon>
        <taxon>Ophiostomatales</taxon>
        <taxon>Ophiostomataceae</taxon>
        <taxon>Ophiostoma</taxon>
    </lineage>
</organism>
<evidence type="ECO:0000256" key="14">
    <source>
        <dbReference type="RuleBase" id="RU362082"/>
    </source>
</evidence>
<name>S3C9Y3_OPHP1</name>
<evidence type="ECO:0000256" key="5">
    <source>
        <dbReference type="ARBA" id="ARBA00022692"/>
    </source>
</evidence>
<dbReference type="SUPFAM" id="SSF81653">
    <property type="entry name" value="Calcium ATPase, transduction domain A"/>
    <property type="match status" value="1"/>
</dbReference>
<dbReference type="PANTHER" id="PTHR45630:SF8">
    <property type="entry name" value="CATION-TRANSPORTING ATPASE"/>
    <property type="match status" value="1"/>
</dbReference>
<evidence type="ECO:0000256" key="4">
    <source>
        <dbReference type="ARBA" id="ARBA00022553"/>
    </source>
</evidence>
<dbReference type="Gene3D" id="3.40.50.1000">
    <property type="entry name" value="HAD superfamily/HAD-like"/>
    <property type="match status" value="1"/>
</dbReference>
<dbReference type="FunFam" id="3.40.50.1000:FF:000068">
    <property type="entry name" value="Cation-transporting ATPase"/>
    <property type="match status" value="1"/>
</dbReference>
<evidence type="ECO:0000256" key="3">
    <source>
        <dbReference type="ARBA" id="ARBA00010815"/>
    </source>
</evidence>
<feature type="compositionally biased region" description="Low complexity" evidence="15">
    <location>
        <begin position="818"/>
        <end position="829"/>
    </location>
</feature>
<evidence type="ECO:0000259" key="18">
    <source>
        <dbReference type="Pfam" id="PF12409"/>
    </source>
</evidence>
<dbReference type="InterPro" id="IPR006068">
    <property type="entry name" value="ATPase_P-typ_cation-transptr_C"/>
</dbReference>
<dbReference type="Pfam" id="PF00122">
    <property type="entry name" value="E1-E2_ATPase"/>
    <property type="match status" value="1"/>
</dbReference>
<keyword evidence="20" id="KW-1185">Reference proteome</keyword>
<feature type="transmembrane region" description="Helical" evidence="14">
    <location>
        <begin position="408"/>
        <end position="428"/>
    </location>
</feature>
<feature type="transmembrane region" description="Helical" evidence="14">
    <location>
        <begin position="627"/>
        <end position="648"/>
    </location>
</feature>
<evidence type="ECO:0000259" key="16">
    <source>
        <dbReference type="Pfam" id="PF00122"/>
    </source>
</evidence>
<sequence length="1790" mass="200624">MSGGNGEPRAESESVHGDDDHRPSLYRLGSNQSSASVFEDVEMAHDELYSGPMAESLPTSSAAFSHRRSRADSTTSFAYYTDNDEEQDRAQDQAAARRSHDRDDESVILDEDQMFVGSYASHRYGDEHRSYSESIAVVDGEQEEEEEDSTDVQSESAADRDDYVLHRRSSTISRTSTRAGLLRRSSVGTDAGSEYGGHRVTQKTYIASEDLYIVIAGFRTSTSGMALYIFLCVLTFGVAWLFFRWLPRWMVRVTGQPCPLAECTWVVIENQWNEMVILDVDSVSYNRPLSTVFGAPPKMARYALDDEDPDPLLDDLRGLNYRYVRFFYHPLRDKFMHSAGWKDPSWENVREIRAGLDGDEKGFRSLVFGDNLIDIEQKSVGKLLVDEVFHPFYVFQIASLVLWSLDEYYYYAIAIFFMSFGSITTTLIETRSTMRRLREISRFECDVRVLRNGFWRTISSSDLVPGDVYEVSDPSLSQFPSDSLLLSGDCIVNESMLTGESVPVSKVPATSSSLRLIDLAAPTILPEVAKHFLFCGTKIVRARKPQDGRDEDVALALVVRTGFNTTKGSLVRSMLFPKPSGFKFYRDSFRYISVMACIALVGFIASFINFVRLGLAWHLIVVRALDLITIVVPPALPATLTIGTNFALSRLRSKQIFCISPQRVNVGGKLDIMCFDKTGTLTEDGLDVLGVRVVDHAANRFGDVIAKSSLLVPARTTAQRGAKKTTVSTYDDARRAALFTMATCHSLRSVDGELMGDPLDLKMFEFTSWTFDEGKQHTSRDQADEENQGGLAPSVARPPPDTVYDLDTRPAPSNGRRTAPTPASVSAASPSPFELGVVRSFEFVSQLRRASVIVRIFGQTSGDVYVKGAPECMREICRPESLPADYDELLSSYTHKGYRVIGCATKHIPKLSWVKAQKMKREDTESGLDFVGFIIFENKLKPTTTAVLDELIASNIGAVMVTGDNILTAISVARECNLIDKTAHCFVPRFVQGNARDPTSKLQWESIDSAIYQLDENTLLPLPAPPEGDASLPYDISNLRNYSVAVSGEVFRWMVDYARPEVLHRMLLCGKVYARMSPDEKCELVEKLQSIDYCVGFCGDGANDCAALKAADVGISLSEAEASVAAPFTSRVFDIRCVPEVIREGRASLVTSFSCFKYMSLYSAIQFTSVSYLYTSASNLGDFQFLFIDLALILPIAVFMSWAGPSPELGKKRPTADLVSRKVLTPLLGQMVICIAIQSITFFVVRQEPWFIPPVIDPDKSNTKNSENTALFLVSCFEYIFSGIVLNAGPPFRQGMWQNWPFVATIAIALLFTVHMITGPMHWLKKLMELTKMSWDFKLLLLLLGVAYLAVALAAEKWVFPSAARAIGRLKLAVTKTPKKRKEYKVIQEGMRTYYCDRQLARSMHPDSLDAITLKQYDQHRVLLAWLQCQPPVNDALLDSGYLPHAIIRLGIRRNLVNRLREVASPDLASATSRKQNYVAGLRTQPIAIETDTANKQHYEVGTNVLGSTLGPYMKYSSCWYPEVEAAKSKSLVGRLLAPFSTKRTSLAEAEIAMLSSYIEKAQLKDGMRILDLGCGWGSCSLFFAEQLPKAQITAFSNSRTQKLHIDEQAKKRGLTNLTVITGNVVDYEFEPETFDRVVSIELFEHMKNYELLMAKVSRALAPGGKLFVHIFSHATTPYDYEEGWMTTYFFTGGTMPSADLLHYFQRDLTLERQWWVNGQHYSRTCEDWLQSMVKNKRAMWPALVETYGEKDASAWYYRWEIFYMACSELFNYQGGDVWGVSHYLFSKAA</sequence>
<evidence type="ECO:0000256" key="9">
    <source>
        <dbReference type="ARBA" id="ARBA00022842"/>
    </source>
</evidence>
<dbReference type="GO" id="GO:0019829">
    <property type="term" value="F:ATPase-coupled monoatomic cation transmembrane transporter activity"/>
    <property type="evidence" value="ECO:0007669"/>
    <property type="project" value="UniProtKB-UniRule"/>
</dbReference>
<dbReference type="InterPro" id="IPR047821">
    <property type="entry name" value="P5B-type_ATPase"/>
</dbReference>
<evidence type="ECO:0000313" key="20">
    <source>
        <dbReference type="Proteomes" id="UP000016923"/>
    </source>
</evidence>
<dbReference type="InterPro" id="IPR018303">
    <property type="entry name" value="ATPase_P-typ_P_site"/>
</dbReference>
<protein>
    <recommendedName>
        <fullName evidence="14">Cation-transporting ATPase</fullName>
        <ecNumber evidence="14">7.2.2.-</ecNumber>
    </recommendedName>
</protein>
<dbReference type="CDD" id="cd02440">
    <property type="entry name" value="AdoMet_MTases"/>
    <property type="match status" value="1"/>
</dbReference>
<evidence type="ECO:0000256" key="15">
    <source>
        <dbReference type="SAM" id="MobiDB-lite"/>
    </source>
</evidence>
<evidence type="ECO:0000313" key="19">
    <source>
        <dbReference type="EMBL" id="EPE09662.1"/>
    </source>
</evidence>
<dbReference type="CDD" id="cd07542">
    <property type="entry name" value="P-type_ATPase_cation"/>
    <property type="match status" value="1"/>
</dbReference>
<keyword evidence="9 14" id="KW-0460">Magnesium</keyword>
<dbReference type="InterPro" id="IPR001757">
    <property type="entry name" value="P_typ_ATPase"/>
</dbReference>
<dbReference type="GO" id="GO:0000329">
    <property type="term" value="C:fungal-type vacuole membrane"/>
    <property type="evidence" value="ECO:0007669"/>
    <property type="project" value="EnsemblFungi"/>
</dbReference>
<dbReference type="GO" id="GO:0005524">
    <property type="term" value="F:ATP binding"/>
    <property type="evidence" value="ECO:0007669"/>
    <property type="project" value="UniProtKB-UniRule"/>
</dbReference>
<dbReference type="SFLD" id="SFLDS00003">
    <property type="entry name" value="Haloacid_Dehalogenase"/>
    <property type="match status" value="1"/>
</dbReference>
<feature type="transmembrane region" description="Helical" evidence="14">
    <location>
        <begin position="1270"/>
        <end position="1288"/>
    </location>
</feature>
<dbReference type="Gene3D" id="3.40.1110.10">
    <property type="entry name" value="Calcium-transporting ATPase, cytoplasmic domain N"/>
    <property type="match status" value="1"/>
</dbReference>
<comment type="catalytic activity">
    <reaction evidence="13 14">
        <text>ATP + H2O = ADP + phosphate + H(+)</text>
        <dbReference type="Rhea" id="RHEA:13065"/>
        <dbReference type="ChEBI" id="CHEBI:15377"/>
        <dbReference type="ChEBI" id="CHEBI:15378"/>
        <dbReference type="ChEBI" id="CHEBI:30616"/>
        <dbReference type="ChEBI" id="CHEBI:43474"/>
        <dbReference type="ChEBI" id="CHEBI:456216"/>
    </reaction>
</comment>
<keyword evidence="11 14" id="KW-1133">Transmembrane helix</keyword>
<comment type="subcellular location">
    <subcellularLocation>
        <location evidence="1 14">Membrane</location>
        <topology evidence="1 14">Multi-pass membrane protein</topology>
    </subcellularLocation>
</comment>
<evidence type="ECO:0000256" key="11">
    <source>
        <dbReference type="ARBA" id="ARBA00022989"/>
    </source>
</evidence>
<evidence type="ECO:0000256" key="2">
    <source>
        <dbReference type="ARBA" id="ARBA00006000"/>
    </source>
</evidence>
<dbReference type="NCBIfam" id="TIGR01494">
    <property type="entry name" value="ATPase_P-type"/>
    <property type="match status" value="1"/>
</dbReference>
<dbReference type="InterPro" id="IPR008250">
    <property type="entry name" value="ATPase_P-typ_transduc_dom_A_sf"/>
</dbReference>
<feature type="transmembrane region" description="Helical" evidence="14">
    <location>
        <begin position="1183"/>
        <end position="1203"/>
    </location>
</feature>
<dbReference type="PRINTS" id="PR00119">
    <property type="entry name" value="CATATPASE"/>
</dbReference>
<dbReference type="OMA" id="QERNTIP"/>
<feature type="compositionally biased region" description="Basic and acidic residues" evidence="15">
    <location>
        <begin position="8"/>
        <end position="23"/>
    </location>
</feature>
<dbReference type="InterPro" id="IPR023299">
    <property type="entry name" value="ATPase_P-typ_cyto_dom_N"/>
</dbReference>
<dbReference type="GO" id="GO:0006874">
    <property type="term" value="P:intracellular calcium ion homeostasis"/>
    <property type="evidence" value="ECO:0007669"/>
    <property type="project" value="TreeGrafter"/>
</dbReference>
<dbReference type="SUPFAM" id="SSF81660">
    <property type="entry name" value="Metal cation-transporting ATPase, ATP-binding domain N"/>
    <property type="match status" value="1"/>
</dbReference>
<comment type="similarity">
    <text evidence="3">Belongs to the CFA/CMAS family.</text>
</comment>
<dbReference type="InterPro" id="IPR044492">
    <property type="entry name" value="P_typ_ATPase_HD_dom"/>
</dbReference>
<dbReference type="SFLD" id="SFLDG00002">
    <property type="entry name" value="C1.7:_P-type_atpase_like"/>
    <property type="match status" value="1"/>
</dbReference>
<evidence type="ECO:0000256" key="10">
    <source>
        <dbReference type="ARBA" id="ARBA00022967"/>
    </source>
</evidence>
<dbReference type="GO" id="GO:0008270">
    <property type="term" value="F:zinc ion binding"/>
    <property type="evidence" value="ECO:0007669"/>
    <property type="project" value="EnsemblFungi"/>
</dbReference>
<feature type="transmembrane region" description="Helical" evidence="14">
    <location>
        <begin position="383"/>
        <end position="402"/>
    </location>
</feature>
<dbReference type="InterPro" id="IPR023298">
    <property type="entry name" value="ATPase_P-typ_TM_dom_sf"/>
</dbReference>
<dbReference type="InterPro" id="IPR006544">
    <property type="entry name" value="P-type_TPase_V"/>
</dbReference>
<keyword evidence="6 14" id="KW-0479">Metal-binding</keyword>
<keyword evidence="4" id="KW-0597">Phosphoprotein</keyword>
<feature type="region of interest" description="Disordered" evidence="15">
    <location>
        <begin position="138"/>
        <end position="160"/>
    </location>
</feature>
<dbReference type="FunFam" id="1.20.1110.10:FF:000032">
    <property type="entry name" value="Cation-transporting ATPase"/>
    <property type="match status" value="1"/>
</dbReference>
<dbReference type="STRING" id="1262450.S3C9Y3"/>